<organism evidence="6 7">
    <name type="scientific">Thermosynechococcus vestitus (strain NIES-2133 / IAM M-273 / BP-1)</name>
    <dbReference type="NCBI Taxonomy" id="197221"/>
    <lineage>
        <taxon>Bacteria</taxon>
        <taxon>Bacillati</taxon>
        <taxon>Cyanobacteriota</taxon>
        <taxon>Cyanophyceae</taxon>
        <taxon>Acaryochloridales</taxon>
        <taxon>Thermosynechococcaceae</taxon>
        <taxon>Thermosynechococcus</taxon>
    </lineage>
</organism>
<dbReference type="InterPro" id="IPR011862">
    <property type="entry name" value="Phos-bd"/>
</dbReference>
<dbReference type="PANTHER" id="PTHR30570:SF1">
    <property type="entry name" value="PHOSPHATE-BINDING PROTEIN PSTS"/>
    <property type="match status" value="1"/>
</dbReference>
<dbReference type="eggNOG" id="COG0226">
    <property type="taxonomic scope" value="Bacteria"/>
</dbReference>
<dbReference type="KEGG" id="tel:tlr2164"/>
<evidence type="ECO:0000256" key="1">
    <source>
        <dbReference type="ARBA" id="ARBA00008725"/>
    </source>
</evidence>
<dbReference type="GO" id="GO:0042301">
    <property type="term" value="F:phosphate ion binding"/>
    <property type="evidence" value="ECO:0007669"/>
    <property type="project" value="UniProtKB-UniRule"/>
</dbReference>
<evidence type="ECO:0000256" key="4">
    <source>
        <dbReference type="RuleBase" id="RU367119"/>
    </source>
</evidence>
<dbReference type="FunFam" id="3.40.190.10:FF:000156">
    <property type="entry name" value="Phosphate ABC transporter, phosphate-binding protein"/>
    <property type="match status" value="1"/>
</dbReference>
<dbReference type="AlphaFoldDB" id="Q8DGZ6"/>
<dbReference type="Gene3D" id="3.40.190.10">
    <property type="entry name" value="Periplasmic binding protein-like II"/>
    <property type="match status" value="2"/>
</dbReference>
<gene>
    <name evidence="6" type="ordered locus">tlr2164</name>
</gene>
<proteinExistence type="inferred from homology"/>
<dbReference type="CDD" id="cd13654">
    <property type="entry name" value="PBP2_phosphate_like_2"/>
    <property type="match status" value="1"/>
</dbReference>
<dbReference type="NCBIfam" id="TIGR02136">
    <property type="entry name" value="ptsS_2"/>
    <property type="match status" value="1"/>
</dbReference>
<dbReference type="SUPFAM" id="SSF53850">
    <property type="entry name" value="Periplasmic binding protein-like II"/>
    <property type="match status" value="1"/>
</dbReference>
<sequence>MLAMGILQRLTPWKPVGNRHPETTLHRKALFTPLGNITMLTSAKRYAPLGVLAAVAAFSASLIPAALSQGTPTIRIDGSSTVYPLTEAAAEAFQKAEGGKIRVTVGISGTGGGFKKFCRGETDISNASRPILAKEMAACKAAGIQYIELPVAYDALTVVVNPQNTWAKSLTVAELKRIWEPNSKINNWSQVRQGFPNIPLKLFGAGADSGTFDYFTEAINGKSKVSRKDYTASEDDNVLVQGVSRERGALGYFGYAYYAENKNKLKAVSIDNGKGPVAPSEKTVIDGTYQPLSRPIFIYVNAKAAQRPEVKKFITYYLNNGVAMAKKVKYVPLPTSAYKTILANFNRNRIGTVFGGQEAVGLTIKQLLSREAKE</sequence>
<keyword evidence="2 4" id="KW-0813">Transport</keyword>
<evidence type="ECO:0000313" key="6">
    <source>
        <dbReference type="EMBL" id="BAC09716.1"/>
    </source>
</evidence>
<protein>
    <recommendedName>
        <fullName evidence="4">Phosphate-binding protein</fullName>
    </recommendedName>
</protein>
<dbReference type="InterPro" id="IPR050811">
    <property type="entry name" value="Phosphate_ABC_transporter"/>
</dbReference>
<feature type="domain" description="PBP" evidence="5">
    <location>
        <begin position="68"/>
        <end position="318"/>
    </location>
</feature>
<dbReference type="GO" id="GO:0006817">
    <property type="term" value="P:phosphate ion transport"/>
    <property type="evidence" value="ECO:0007669"/>
    <property type="project" value="UniProtKB-UniRule"/>
</dbReference>
<dbReference type="PANTHER" id="PTHR30570">
    <property type="entry name" value="PERIPLASMIC PHOSPHATE BINDING COMPONENT OF PHOSPHATE ABC TRANSPORTER"/>
    <property type="match status" value="1"/>
</dbReference>
<evidence type="ECO:0000256" key="2">
    <source>
        <dbReference type="ARBA" id="ARBA00022448"/>
    </source>
</evidence>
<evidence type="ECO:0000313" key="7">
    <source>
        <dbReference type="Proteomes" id="UP000000440"/>
    </source>
</evidence>
<keyword evidence="4" id="KW-0592">Phosphate transport</keyword>
<dbReference type="Proteomes" id="UP000000440">
    <property type="component" value="Chromosome"/>
</dbReference>
<dbReference type="InterPro" id="IPR024370">
    <property type="entry name" value="PBP_domain"/>
</dbReference>
<dbReference type="STRING" id="197221.gene:10748775"/>
<accession>Q8DGZ6</accession>
<comment type="function">
    <text evidence="4">Involved in the system for phosphate transport across the cytoplasmic membrane.</text>
</comment>
<dbReference type="EnsemblBacteria" id="BAC09716">
    <property type="protein sequence ID" value="BAC09716"/>
    <property type="gene ID" value="BAC09716"/>
</dbReference>
<dbReference type="PATRIC" id="fig|197221.4.peg.2267"/>
<keyword evidence="7" id="KW-1185">Reference proteome</keyword>
<evidence type="ECO:0000256" key="3">
    <source>
        <dbReference type="ARBA" id="ARBA00022729"/>
    </source>
</evidence>
<name>Q8DGZ6_THEVB</name>
<dbReference type="EMBL" id="BA000039">
    <property type="protein sequence ID" value="BAC09716.1"/>
    <property type="molecule type" value="Genomic_DNA"/>
</dbReference>
<comment type="similarity">
    <text evidence="1 4">Belongs to the PstS family.</text>
</comment>
<evidence type="ECO:0000259" key="5">
    <source>
        <dbReference type="Pfam" id="PF12849"/>
    </source>
</evidence>
<reference evidence="6 7" key="1">
    <citation type="journal article" date="2002" name="DNA Res.">
        <title>Complete genome structure of the thermophilic cyanobacterium Thermosynechococcus elongatus BP-1.</title>
        <authorList>
            <person name="Nakamura Y."/>
            <person name="Kaneko T."/>
            <person name="Sato S."/>
            <person name="Ikeuchi M."/>
            <person name="Katoh H."/>
            <person name="Sasamoto S."/>
            <person name="Watanabe A."/>
            <person name="Iriguchi M."/>
            <person name="Kawashima K."/>
            <person name="Kimura T."/>
            <person name="Kishida Y."/>
            <person name="Kiyokawa C."/>
            <person name="Kohara M."/>
            <person name="Matsumoto M."/>
            <person name="Matsuno A."/>
            <person name="Nakazaki N."/>
            <person name="Shimpo S."/>
            <person name="Sugimoto M."/>
            <person name="Takeuchi C."/>
            <person name="Yamada M."/>
            <person name="Tabata S."/>
        </authorList>
    </citation>
    <scope>NUCLEOTIDE SEQUENCE [LARGE SCALE GENOMIC DNA]</scope>
    <source>
        <strain evidence="7">IAM M-273 / NIES-2133 / BP-1</strain>
    </source>
</reference>
<keyword evidence="3" id="KW-0732">Signal</keyword>
<dbReference type="Pfam" id="PF12849">
    <property type="entry name" value="PBP_like_2"/>
    <property type="match status" value="1"/>
</dbReference>